<name>A0A0F7JV11_9GAMM</name>
<dbReference type="GO" id="GO:1990230">
    <property type="term" value="C:iron-sulfur cluster transfer complex"/>
    <property type="evidence" value="ECO:0007669"/>
    <property type="project" value="TreeGrafter"/>
</dbReference>
<accession>A0A0F7JV11</accession>
<dbReference type="HAMAP" id="MF_00682">
    <property type="entry name" value="HscB"/>
    <property type="match status" value="1"/>
</dbReference>
<dbReference type="Gene3D" id="1.20.1280.20">
    <property type="entry name" value="HscB, C-terminal domain"/>
    <property type="match status" value="1"/>
</dbReference>
<proteinExistence type="inferred from homology"/>
<dbReference type="OrthoDB" id="287587at2"/>
<organism evidence="6 7">
    <name type="scientific">Sedimenticola thiotaurini</name>
    <dbReference type="NCBI Taxonomy" id="1543721"/>
    <lineage>
        <taxon>Bacteria</taxon>
        <taxon>Pseudomonadati</taxon>
        <taxon>Pseudomonadota</taxon>
        <taxon>Gammaproteobacteria</taxon>
        <taxon>Chromatiales</taxon>
        <taxon>Sedimenticolaceae</taxon>
        <taxon>Sedimenticola</taxon>
    </lineage>
</organism>
<dbReference type="GO" id="GO:0006457">
    <property type="term" value="P:protein folding"/>
    <property type="evidence" value="ECO:0007669"/>
    <property type="project" value="UniProtKB-UniRule"/>
</dbReference>
<dbReference type="InterPro" id="IPR001623">
    <property type="entry name" value="DnaJ_domain"/>
</dbReference>
<dbReference type="GO" id="GO:0044571">
    <property type="term" value="P:[2Fe-2S] cluster assembly"/>
    <property type="evidence" value="ECO:0007669"/>
    <property type="project" value="InterPro"/>
</dbReference>
<dbReference type="GO" id="GO:0001671">
    <property type="term" value="F:ATPase activator activity"/>
    <property type="evidence" value="ECO:0007669"/>
    <property type="project" value="InterPro"/>
</dbReference>
<dbReference type="EMBL" id="CP011412">
    <property type="protein sequence ID" value="AKH20406.1"/>
    <property type="molecule type" value="Genomic_DNA"/>
</dbReference>
<gene>
    <name evidence="4" type="primary">hscB</name>
    <name evidence="6" type="ORF">AAY24_08630</name>
</gene>
<dbReference type="CDD" id="cd06257">
    <property type="entry name" value="DnaJ"/>
    <property type="match status" value="1"/>
</dbReference>
<dbReference type="InterPro" id="IPR036869">
    <property type="entry name" value="J_dom_sf"/>
</dbReference>
<dbReference type="InterPro" id="IPR004640">
    <property type="entry name" value="HscB"/>
</dbReference>
<dbReference type="PROSITE" id="PS50076">
    <property type="entry name" value="DNAJ_2"/>
    <property type="match status" value="1"/>
</dbReference>
<keyword evidence="7" id="KW-1185">Reference proteome</keyword>
<evidence type="ECO:0000256" key="1">
    <source>
        <dbReference type="ARBA" id="ARBA00010476"/>
    </source>
</evidence>
<reference evidence="6 7" key="1">
    <citation type="journal article" date="2015" name="Genome Announc.">
        <title>Complete Genome Sequence of Sedimenticola thiotaurini Strain SIP-G1, a Polyphosphate- and Polyhydroxyalkanoate-Accumulating Sulfur-Oxidizing Gammaproteobacterium Isolated from Salt Marsh Sediments.</title>
        <authorList>
            <person name="Flood B.E."/>
            <person name="Jones D.S."/>
            <person name="Bailey J.V."/>
        </authorList>
    </citation>
    <scope>NUCLEOTIDE SEQUENCE [LARGE SCALE GENOMIC DNA]</scope>
    <source>
        <strain evidence="6 7">SIP-G1</strain>
    </source>
</reference>
<dbReference type="Proteomes" id="UP000034410">
    <property type="component" value="Chromosome"/>
</dbReference>
<dbReference type="Pfam" id="PF07743">
    <property type="entry name" value="HSCB_C"/>
    <property type="match status" value="1"/>
</dbReference>
<dbReference type="NCBIfam" id="NF003449">
    <property type="entry name" value="PRK05014.1"/>
    <property type="match status" value="1"/>
</dbReference>
<evidence type="ECO:0000256" key="2">
    <source>
        <dbReference type="ARBA" id="ARBA00023186"/>
    </source>
</evidence>
<dbReference type="PANTHER" id="PTHR14021">
    <property type="entry name" value="IRON-SULFUR CLUSTER CO-CHAPERONE PROTEIN HSCB"/>
    <property type="match status" value="1"/>
</dbReference>
<protein>
    <recommendedName>
        <fullName evidence="4">Co-chaperone protein HscB homolog</fullName>
    </recommendedName>
</protein>
<dbReference type="SUPFAM" id="SSF47144">
    <property type="entry name" value="HSC20 (HSCB), C-terminal oligomerisation domain"/>
    <property type="match status" value="1"/>
</dbReference>
<sequence>MLDFSKNYFELFGLPVDYIVDADHLSTHYRELQKAVHPDRFANSTEQERRISMQGAVHINEAYETLKDPVRRARYLLDLKGVDMGNGQETTRDTLFLMEQMELRETLEEAPNKPDPYAVIADFMADIQQRIDVLVDEMAVQFKGSTPEQLEAAKENLLKMQFLKKLGNDAESLEAELDDAL</sequence>
<dbReference type="GO" id="GO:0051259">
    <property type="term" value="P:protein complex oligomerization"/>
    <property type="evidence" value="ECO:0007669"/>
    <property type="project" value="InterPro"/>
</dbReference>
<evidence type="ECO:0000256" key="3">
    <source>
        <dbReference type="ARBA" id="ARBA00025596"/>
    </source>
</evidence>
<feature type="domain" description="J" evidence="5">
    <location>
        <begin position="7"/>
        <end position="81"/>
    </location>
</feature>
<keyword evidence="2 4" id="KW-0143">Chaperone</keyword>
<comment type="similarity">
    <text evidence="1 4">Belongs to the HscB family.</text>
</comment>
<evidence type="ECO:0000256" key="4">
    <source>
        <dbReference type="HAMAP-Rule" id="MF_00682"/>
    </source>
</evidence>
<dbReference type="KEGG" id="seds:AAY24_08630"/>
<evidence type="ECO:0000259" key="5">
    <source>
        <dbReference type="PROSITE" id="PS50076"/>
    </source>
</evidence>
<comment type="subunit">
    <text evidence="4">Interacts with HscA and stimulates its ATPase activity.</text>
</comment>
<dbReference type="InterPro" id="IPR036386">
    <property type="entry name" value="HscB_C_sf"/>
</dbReference>
<dbReference type="InterPro" id="IPR009073">
    <property type="entry name" value="HscB_oligo_C"/>
</dbReference>
<dbReference type="AlphaFoldDB" id="A0A0F7JV11"/>
<evidence type="ECO:0000313" key="7">
    <source>
        <dbReference type="Proteomes" id="UP000034410"/>
    </source>
</evidence>
<dbReference type="SUPFAM" id="SSF46565">
    <property type="entry name" value="Chaperone J-domain"/>
    <property type="match status" value="1"/>
</dbReference>
<dbReference type="GO" id="GO:0051087">
    <property type="term" value="F:protein-folding chaperone binding"/>
    <property type="evidence" value="ECO:0007669"/>
    <property type="project" value="InterPro"/>
</dbReference>
<dbReference type="NCBIfam" id="TIGR00714">
    <property type="entry name" value="hscB"/>
    <property type="match status" value="1"/>
</dbReference>
<dbReference type="PATRIC" id="fig|1543721.4.peg.1787"/>
<dbReference type="Gene3D" id="1.10.287.110">
    <property type="entry name" value="DnaJ domain"/>
    <property type="match status" value="1"/>
</dbReference>
<comment type="function">
    <text evidence="3 4">Co-chaperone involved in the maturation of iron-sulfur cluster-containing proteins. Seems to help targeting proteins to be folded toward HscA.</text>
</comment>
<evidence type="ECO:0000313" key="6">
    <source>
        <dbReference type="EMBL" id="AKH20406.1"/>
    </source>
</evidence>
<dbReference type="Pfam" id="PF00226">
    <property type="entry name" value="DnaJ"/>
    <property type="match status" value="1"/>
</dbReference>
<dbReference type="SMART" id="SM00271">
    <property type="entry name" value="DnaJ"/>
    <property type="match status" value="1"/>
</dbReference>
<dbReference type="PANTHER" id="PTHR14021:SF15">
    <property type="entry name" value="IRON-SULFUR CLUSTER CO-CHAPERONE PROTEIN HSCB"/>
    <property type="match status" value="1"/>
</dbReference>
<dbReference type="RefSeq" id="WP_046859341.1">
    <property type="nucleotide sequence ID" value="NZ_CP011412.1"/>
</dbReference>